<reference evidence="5 6" key="1">
    <citation type="journal article" date="2014" name="Curr. Microbiol.">
        <title>Spirosoma radiotolerans sp. nov., a gamma-radiation-resistant bacterium isolated from gamma ray-irradiated soil.</title>
        <authorList>
            <person name="Lee J.J."/>
            <person name="Srinivasan S."/>
            <person name="Lim S."/>
            <person name="Joe M."/>
            <person name="Im S."/>
            <person name="Bae S.I."/>
            <person name="Park K.R."/>
            <person name="Han J.H."/>
            <person name="Park S.H."/>
            <person name="Joo B.M."/>
            <person name="Park S.J."/>
            <person name="Kim M.K."/>
        </authorList>
    </citation>
    <scope>NUCLEOTIDE SEQUENCE [LARGE SCALE GENOMIC DNA]</scope>
    <source>
        <strain evidence="5 6">DG5A</strain>
    </source>
</reference>
<organism evidence="5 6">
    <name type="scientific">Spirosoma radiotolerans</name>
    <dbReference type="NCBI Taxonomy" id="1379870"/>
    <lineage>
        <taxon>Bacteria</taxon>
        <taxon>Pseudomonadati</taxon>
        <taxon>Bacteroidota</taxon>
        <taxon>Cytophagia</taxon>
        <taxon>Cytophagales</taxon>
        <taxon>Cytophagaceae</taxon>
        <taxon>Spirosoma</taxon>
    </lineage>
</organism>
<evidence type="ECO:0000256" key="1">
    <source>
        <dbReference type="ARBA" id="ARBA00023015"/>
    </source>
</evidence>
<evidence type="ECO:0000259" key="4">
    <source>
        <dbReference type="PROSITE" id="PS01124"/>
    </source>
</evidence>
<dbReference type="PROSITE" id="PS01124">
    <property type="entry name" value="HTH_ARAC_FAMILY_2"/>
    <property type="match status" value="1"/>
</dbReference>
<dbReference type="GO" id="GO:0043565">
    <property type="term" value="F:sequence-specific DNA binding"/>
    <property type="evidence" value="ECO:0007669"/>
    <property type="project" value="InterPro"/>
</dbReference>
<dbReference type="PANTHER" id="PTHR43280">
    <property type="entry name" value="ARAC-FAMILY TRANSCRIPTIONAL REGULATOR"/>
    <property type="match status" value="1"/>
</dbReference>
<dbReference type="PATRIC" id="fig|1379870.5.peg.1888"/>
<dbReference type="SMART" id="SM00342">
    <property type="entry name" value="HTH_ARAC"/>
    <property type="match status" value="1"/>
</dbReference>
<dbReference type="Pfam" id="PF12833">
    <property type="entry name" value="HTH_18"/>
    <property type="match status" value="1"/>
</dbReference>
<dbReference type="RefSeq" id="WP_046573439.1">
    <property type="nucleotide sequence ID" value="NZ_CP010429.1"/>
</dbReference>
<evidence type="ECO:0000256" key="2">
    <source>
        <dbReference type="ARBA" id="ARBA00023125"/>
    </source>
</evidence>
<dbReference type="PANTHER" id="PTHR43280:SF32">
    <property type="entry name" value="TRANSCRIPTIONAL REGULATORY PROTEIN"/>
    <property type="match status" value="1"/>
</dbReference>
<dbReference type="STRING" id="1379870.SD10_08640"/>
<evidence type="ECO:0000256" key="3">
    <source>
        <dbReference type="ARBA" id="ARBA00023163"/>
    </source>
</evidence>
<dbReference type="OrthoDB" id="9793451at2"/>
<evidence type="ECO:0000313" key="6">
    <source>
        <dbReference type="Proteomes" id="UP000033054"/>
    </source>
</evidence>
<keyword evidence="2" id="KW-0238">DNA-binding</keyword>
<dbReference type="PRINTS" id="PR00032">
    <property type="entry name" value="HTHARAC"/>
</dbReference>
<proteinExistence type="predicted"/>
<dbReference type="InterPro" id="IPR018060">
    <property type="entry name" value="HTH_AraC"/>
</dbReference>
<dbReference type="AlphaFoldDB" id="A0A0E3ZV72"/>
<name>A0A0E3ZV72_9BACT</name>
<dbReference type="Gene3D" id="1.10.10.60">
    <property type="entry name" value="Homeodomain-like"/>
    <property type="match status" value="1"/>
</dbReference>
<evidence type="ECO:0000313" key="5">
    <source>
        <dbReference type="EMBL" id="AKD54959.1"/>
    </source>
</evidence>
<dbReference type="EMBL" id="CP010429">
    <property type="protein sequence ID" value="AKD54959.1"/>
    <property type="molecule type" value="Genomic_DNA"/>
</dbReference>
<gene>
    <name evidence="5" type="ORF">SD10_08640</name>
</gene>
<dbReference type="SUPFAM" id="SSF46689">
    <property type="entry name" value="Homeodomain-like"/>
    <property type="match status" value="1"/>
</dbReference>
<dbReference type="HOGENOM" id="CLU_000445_88_2_10"/>
<sequence>MHTLKYHQQVPVYSLEPDDVAANKQFRVYNYEGSLPNQSDLLVPHRKDHYLLVFIRRANSRQWIDMTPYVLKDNTVYFTGPNQIIVKEGFNQLWSTGIAFTKEFLSFQENAALSKLPLIQNPQGVHELRLTEADVDFVEDMLAKINAEYQRPNEWQHRMLTAYLTVLLTYLSRLYAEQFESNQFSTDKLLLKKYQAQIDEHYRELHQVSDYASLLNVSAGYLSEVVKAQSGKPAIMHIHERLVLEARRLLFHTQHSLKEIAFDLGFSDASYFNRFFKRETDVTPAEYRSTIREMYQ</sequence>
<accession>A0A0E3ZV72</accession>
<protein>
    <submittedName>
        <fullName evidence="5">AraC family transcriptional regulator</fullName>
    </submittedName>
</protein>
<feature type="domain" description="HTH araC/xylS-type" evidence="4">
    <location>
        <begin position="192"/>
        <end position="290"/>
    </location>
</feature>
<dbReference type="InterPro" id="IPR009057">
    <property type="entry name" value="Homeodomain-like_sf"/>
</dbReference>
<keyword evidence="1" id="KW-0805">Transcription regulation</keyword>
<dbReference type="GO" id="GO:0003700">
    <property type="term" value="F:DNA-binding transcription factor activity"/>
    <property type="evidence" value="ECO:0007669"/>
    <property type="project" value="InterPro"/>
</dbReference>
<dbReference type="Proteomes" id="UP000033054">
    <property type="component" value="Chromosome"/>
</dbReference>
<dbReference type="KEGG" id="srd:SD10_08640"/>
<keyword evidence="6" id="KW-1185">Reference proteome</keyword>
<dbReference type="InterPro" id="IPR020449">
    <property type="entry name" value="Tscrpt_reg_AraC-type_HTH"/>
</dbReference>
<keyword evidence="3" id="KW-0804">Transcription</keyword>